<evidence type="ECO:0000313" key="2">
    <source>
        <dbReference type="Proteomes" id="UP000076830"/>
    </source>
</evidence>
<dbReference type="RefSeq" id="WP_067647480.1">
    <property type="nucleotide sequence ID" value="NZ_CP015249.1"/>
</dbReference>
<sequence length="152" mass="16012">MRRWLMLSVPFLIGGLAGCGQEEPARLAGEPAAPAAEVAAADWLAPGETPSPARWLADRIAGADVDATAALLAAAAERYRESPRMIANRAVQLQAMLAEQGVGENAIALIGWLGGLPAQGRVSFSADCQHYFNLRVQGLDREQALARLSAPP</sequence>
<organism evidence="1 2">
    <name type="scientific">Dokdonella koreensis DS-123</name>
    <dbReference type="NCBI Taxonomy" id="1300342"/>
    <lineage>
        <taxon>Bacteria</taxon>
        <taxon>Pseudomonadati</taxon>
        <taxon>Pseudomonadota</taxon>
        <taxon>Gammaproteobacteria</taxon>
        <taxon>Lysobacterales</taxon>
        <taxon>Rhodanobacteraceae</taxon>
        <taxon>Dokdonella</taxon>
    </lineage>
</organism>
<evidence type="ECO:0008006" key="3">
    <source>
        <dbReference type="Google" id="ProtNLM"/>
    </source>
</evidence>
<name>A0A160DUU8_9GAMM</name>
<dbReference type="OrthoDB" id="5609383at2"/>
<dbReference type="PROSITE" id="PS51257">
    <property type="entry name" value="PROKAR_LIPOPROTEIN"/>
    <property type="match status" value="1"/>
</dbReference>
<dbReference type="AlphaFoldDB" id="A0A160DUU8"/>
<reference evidence="1 2" key="1">
    <citation type="submission" date="2016-04" db="EMBL/GenBank/DDBJ databases">
        <title>Complete genome sequence of Dokdonella koreensis DS-123T.</title>
        <authorList>
            <person name="Kim J.F."/>
            <person name="Lee H."/>
            <person name="Kwak M.-J."/>
        </authorList>
    </citation>
    <scope>NUCLEOTIDE SEQUENCE [LARGE SCALE GENOMIC DNA]</scope>
    <source>
        <strain evidence="1 2">DS-123</strain>
    </source>
</reference>
<dbReference type="EMBL" id="CP015249">
    <property type="protein sequence ID" value="ANB18278.1"/>
    <property type="molecule type" value="Genomic_DNA"/>
</dbReference>
<proteinExistence type="predicted"/>
<accession>A0A160DUU8</accession>
<evidence type="ECO:0000313" key="1">
    <source>
        <dbReference type="EMBL" id="ANB18278.1"/>
    </source>
</evidence>
<gene>
    <name evidence="1" type="ORF">I596_2267</name>
</gene>
<dbReference type="Proteomes" id="UP000076830">
    <property type="component" value="Chromosome"/>
</dbReference>
<dbReference type="KEGG" id="dko:I596_2267"/>
<keyword evidence="2" id="KW-1185">Reference proteome</keyword>
<protein>
    <recommendedName>
        <fullName evidence="3">Lipoprotein</fullName>
    </recommendedName>
</protein>